<feature type="region of interest" description="Disordered" evidence="5">
    <location>
        <begin position="141"/>
        <end position="232"/>
    </location>
</feature>
<keyword evidence="4" id="KW-0597">Phosphoprotein</keyword>
<comment type="similarity">
    <text evidence="2">Belongs to the MLF family.</text>
</comment>
<evidence type="ECO:0000313" key="6">
    <source>
        <dbReference type="EMBL" id="CAF1176604.1"/>
    </source>
</evidence>
<dbReference type="EMBL" id="CAJOAZ010000921">
    <property type="protein sequence ID" value="CAF3735464.1"/>
    <property type="molecule type" value="Genomic_DNA"/>
</dbReference>
<sequence length="232" mass="26108">MSYSNQQYNSNNDGIISQTIDTALLNGNNVNDIFRSFYGIANNMMDDLIRNGANADGMTAFRSMKSNNPNVKIFGISSLNITSISRGPDGKPHIVQAHDERRMGPGGVWQTKKALRDPKRGIDKMQVGYFTGDRGEIIERTLDPASGQYRQERKPRGVASNDQNFTNQWRIQAQQAMQRPSHSQQQQIPYNDQHSQPASAHPSHSERSSQANSYYNQYPQQPPSVAGSHQYY</sequence>
<comment type="subcellular location">
    <subcellularLocation>
        <location evidence="1">Cytoplasm</location>
    </subcellularLocation>
</comment>
<accession>A0A818X5S0</accession>
<evidence type="ECO:0000256" key="1">
    <source>
        <dbReference type="ARBA" id="ARBA00004496"/>
    </source>
</evidence>
<gene>
    <name evidence="6" type="ORF">JYZ213_LOCUS25533</name>
    <name evidence="7" type="ORF">OXD698_LOCUS14545</name>
</gene>
<reference evidence="7" key="1">
    <citation type="submission" date="2021-02" db="EMBL/GenBank/DDBJ databases">
        <authorList>
            <person name="Nowell W R."/>
        </authorList>
    </citation>
    <scope>NUCLEOTIDE SEQUENCE</scope>
</reference>
<dbReference type="AlphaFoldDB" id="A0A818X5S0"/>
<evidence type="ECO:0000256" key="3">
    <source>
        <dbReference type="ARBA" id="ARBA00022490"/>
    </source>
</evidence>
<dbReference type="EMBL" id="CAJNOG010000327">
    <property type="protein sequence ID" value="CAF1176604.1"/>
    <property type="molecule type" value="Genomic_DNA"/>
</dbReference>
<evidence type="ECO:0000256" key="5">
    <source>
        <dbReference type="SAM" id="MobiDB-lite"/>
    </source>
</evidence>
<protein>
    <submittedName>
        <fullName evidence="7">Uncharacterized protein</fullName>
    </submittedName>
</protein>
<feature type="compositionally biased region" description="Polar residues" evidence="5">
    <location>
        <begin position="208"/>
        <end position="219"/>
    </location>
</feature>
<organism evidence="7 8">
    <name type="scientific">Adineta steineri</name>
    <dbReference type="NCBI Taxonomy" id="433720"/>
    <lineage>
        <taxon>Eukaryota</taxon>
        <taxon>Metazoa</taxon>
        <taxon>Spiralia</taxon>
        <taxon>Gnathifera</taxon>
        <taxon>Rotifera</taxon>
        <taxon>Eurotatoria</taxon>
        <taxon>Bdelloidea</taxon>
        <taxon>Adinetida</taxon>
        <taxon>Adinetidae</taxon>
        <taxon>Adineta</taxon>
    </lineage>
</organism>
<dbReference type="GO" id="GO:0005737">
    <property type="term" value="C:cytoplasm"/>
    <property type="evidence" value="ECO:0007669"/>
    <property type="project" value="UniProtKB-SubCell"/>
</dbReference>
<feature type="compositionally biased region" description="Low complexity" evidence="5">
    <location>
        <begin position="193"/>
        <end position="202"/>
    </location>
</feature>
<name>A0A818X5S0_9BILA</name>
<keyword evidence="3" id="KW-0963">Cytoplasm</keyword>
<evidence type="ECO:0000313" key="8">
    <source>
        <dbReference type="Proteomes" id="UP000663844"/>
    </source>
</evidence>
<dbReference type="InterPro" id="IPR019376">
    <property type="entry name" value="Myeloid_leukemia_factor"/>
</dbReference>
<feature type="compositionally biased region" description="Polar residues" evidence="5">
    <location>
        <begin position="160"/>
        <end position="192"/>
    </location>
</feature>
<evidence type="ECO:0000256" key="2">
    <source>
        <dbReference type="ARBA" id="ARBA00008332"/>
    </source>
</evidence>
<dbReference type="Pfam" id="PF10248">
    <property type="entry name" value="Mlf1IP"/>
    <property type="match status" value="1"/>
</dbReference>
<comment type="caution">
    <text evidence="7">The sequence shown here is derived from an EMBL/GenBank/DDBJ whole genome shotgun (WGS) entry which is preliminary data.</text>
</comment>
<dbReference type="Proteomes" id="UP000663845">
    <property type="component" value="Unassembled WGS sequence"/>
</dbReference>
<dbReference type="Proteomes" id="UP000663844">
    <property type="component" value="Unassembled WGS sequence"/>
</dbReference>
<evidence type="ECO:0000256" key="4">
    <source>
        <dbReference type="ARBA" id="ARBA00022553"/>
    </source>
</evidence>
<evidence type="ECO:0000313" key="7">
    <source>
        <dbReference type="EMBL" id="CAF3735464.1"/>
    </source>
</evidence>
<proteinExistence type="inferred from homology"/>